<feature type="compositionally biased region" description="Basic and acidic residues" evidence="11">
    <location>
        <begin position="108"/>
        <end position="117"/>
    </location>
</feature>
<dbReference type="InterPro" id="IPR011011">
    <property type="entry name" value="Znf_FYVE_PHD"/>
</dbReference>
<feature type="compositionally biased region" description="Basic and acidic residues" evidence="11">
    <location>
        <begin position="172"/>
        <end position="184"/>
    </location>
</feature>
<evidence type="ECO:0000256" key="7">
    <source>
        <dbReference type="ARBA" id="ARBA00023117"/>
    </source>
</evidence>
<evidence type="ECO:0000256" key="5">
    <source>
        <dbReference type="ARBA" id="ARBA00022833"/>
    </source>
</evidence>
<feature type="domain" description="Bromo" evidence="12">
    <location>
        <begin position="1228"/>
        <end position="1300"/>
    </location>
</feature>
<feature type="domain" description="RING-type" evidence="14">
    <location>
        <begin position="224"/>
        <end position="278"/>
    </location>
</feature>
<evidence type="ECO:0000313" key="16">
    <source>
        <dbReference type="EMBL" id="KAK8746823.1"/>
    </source>
</evidence>
<dbReference type="InterPro" id="IPR003649">
    <property type="entry name" value="Bbox_C"/>
</dbReference>
<keyword evidence="3" id="KW-0677">Repeat</keyword>
<feature type="compositionally biased region" description="Low complexity" evidence="11">
    <location>
        <begin position="1108"/>
        <end position="1118"/>
    </location>
</feature>
<dbReference type="Proteomes" id="UP001445076">
    <property type="component" value="Unassembled WGS sequence"/>
</dbReference>
<dbReference type="PROSITE" id="PS50119">
    <property type="entry name" value="ZF_BBOX"/>
    <property type="match status" value="2"/>
</dbReference>
<feature type="domain" description="B box-type" evidence="15">
    <location>
        <begin position="371"/>
        <end position="418"/>
    </location>
</feature>
<feature type="region of interest" description="Disordered" evidence="11">
    <location>
        <begin position="1035"/>
        <end position="1138"/>
    </location>
</feature>
<keyword evidence="4 9" id="KW-0863">Zinc-finger</keyword>
<sequence length="1353" mass="148515">MAESSLDLRPLTALENLVGVQIESLPMVGGEAADEESAAADRHGGMDADDHQPLKLLQDDVDTPATPPSASEQTPEAAGSSIPDGDTGVEAGEEDGELPELDSEAGGDDSHDPRHPSTESSSPHQPNTLVEHDSTPTVSQLERLSVQNDTEQVSESETTRTWTVPEKNTVPIEDHVETVAREPETEMMEGGGDSSASSGGGEGSVSGTGPNEPEDQFSWDNVHCVFCDSSAMDQEPKLLPCLHSACSKCLTHEAAEPEMNKDEDIVAMDPLIHCPMCKKGFPQESILDNMFVCEAQSCGERGTSSATEESFTCTSCTDEAVATGLCTDCSEWLCDQCIQAHKRVKVTKDHIIKAKGEVDSDSSSTTKTQVKKSLFCNVHTKEKLNLYCQTCDQLTCRDCQLIEHREHKYKFSEEMASLTRDRLRQFLMDIRKKRGYIENAKELVAERRQQILNKQDSVQADINRLVETFIEIIRQRGNTLFELLREVCNSKQEQLDKKNEVLLHLGSQADHCITIVEAVLSTSSDMALLYSKKLLMEQVLKVDKDSPDRSLFDRFKAKLNSGDDISLRISSESRGLGKALKDVGYLLVDNKIYPPPDGAVQNKARSSQPSPVDQSASPQPPQPPQPPALTPMHSHIQHQQQHHHLQSGSNMHHKFHTFGPGPPGPANPPGLVRIQPKPCAQPHPGASHTTFARMPQLTQGRSSDVSSSVSSTTHPIGENSHLRGLLGSGGTYKLNAFNPHLAARLQQHQHQQQQPHQGPGRHHDQQGSSRGPVSFRQSTMTPAAAAAMASISQMAAVSAANNNPLSMVNMSGQLNPPSGISITPVPQQKQSQPLPQHGHSQIQQLQQQKQQHQQHLSLQGILRSTLSQPTLGPKPDSRQPSPHSTQQPQLKESSSPTPSWHIPQTPESSKSSLNSNTPMVSIPHESVDNSFKIVLGPNKTNGGVSSSTSITSITTTSNSTSNVPHNLPPLTRIPGFRSILPKPCGNSDGKETANEARLQSESLGQDSFGEDSKSKVTTTPSVSITLAALTAAASAATVSDSTNGPRLKVEDPFSNSTLADSSFSPSSGLTTDDRLHITENGDDRSQKRRDDSNNDSDSLPDLTIDTGSVDSVPSVPSDTKNGKNLGLAPGTSVPWKKDPNDPNDDWCAVCWDGGDLICCDFCPKVFHVHCHIPTLTHLPTENEKWQCMLCTDLDSLQLYDSDEKSKRKLGLTSRDIKVAQRILLELYCNYEASQPFRELVDRELTEYYEVIKNPMALEIVKRKLVPDSPHHYEGLEDFVRDIRLIFRNCYEFNPKDTEIYQNAKILEDFFEQLLEKWLTDYAFDAMDTLDEPDTPEPKKKKKMKEGDPLLHIH</sequence>
<feature type="compositionally biased region" description="Polar residues" evidence="11">
    <location>
        <begin position="135"/>
        <end position="162"/>
    </location>
</feature>
<comment type="subcellular location">
    <subcellularLocation>
        <location evidence="1">Nucleus</location>
    </subcellularLocation>
</comment>
<evidence type="ECO:0000256" key="8">
    <source>
        <dbReference type="ARBA" id="ARBA00023242"/>
    </source>
</evidence>
<dbReference type="InterPro" id="IPR001965">
    <property type="entry name" value="Znf_PHD"/>
</dbReference>
<dbReference type="PANTHER" id="PTHR45915">
    <property type="entry name" value="TRANSCRIPTION INTERMEDIARY FACTOR"/>
    <property type="match status" value="1"/>
</dbReference>
<dbReference type="InterPro" id="IPR019786">
    <property type="entry name" value="Zinc_finger_PHD-type_CS"/>
</dbReference>
<name>A0AAW0Y465_CHEQU</name>
<feature type="compositionally biased region" description="Polar residues" evidence="11">
    <location>
        <begin position="118"/>
        <end position="128"/>
    </location>
</feature>
<feature type="compositionally biased region" description="Pro residues" evidence="11">
    <location>
        <begin position="618"/>
        <end position="629"/>
    </location>
</feature>
<dbReference type="GO" id="GO:0000785">
    <property type="term" value="C:chromatin"/>
    <property type="evidence" value="ECO:0007669"/>
    <property type="project" value="TreeGrafter"/>
</dbReference>
<proteinExistence type="predicted"/>
<evidence type="ECO:0000256" key="11">
    <source>
        <dbReference type="SAM" id="MobiDB-lite"/>
    </source>
</evidence>
<feature type="compositionally biased region" description="Basic and acidic residues" evidence="11">
    <location>
        <begin position="1344"/>
        <end position="1353"/>
    </location>
</feature>
<feature type="compositionally biased region" description="Gly residues" evidence="11">
    <location>
        <begin position="189"/>
        <end position="206"/>
    </location>
</feature>
<feature type="compositionally biased region" description="Polar residues" evidence="11">
    <location>
        <begin position="878"/>
        <end position="898"/>
    </location>
</feature>
<feature type="domain" description="PHD-type" evidence="13">
    <location>
        <begin position="1144"/>
        <end position="1193"/>
    </location>
</feature>
<feature type="region of interest" description="Disordered" evidence="11">
    <location>
        <begin position="808"/>
        <end position="923"/>
    </location>
</feature>
<keyword evidence="7 10" id="KW-0103">Bromodomain</keyword>
<dbReference type="SUPFAM" id="SSF47370">
    <property type="entry name" value="Bromodomain"/>
    <property type="match status" value="1"/>
</dbReference>
<dbReference type="Pfam" id="PF00628">
    <property type="entry name" value="PHD"/>
    <property type="match status" value="1"/>
</dbReference>
<dbReference type="SUPFAM" id="SSF57845">
    <property type="entry name" value="B-box zinc-binding domain"/>
    <property type="match status" value="1"/>
</dbReference>
<dbReference type="PROSITE" id="PS50016">
    <property type="entry name" value="ZF_PHD_2"/>
    <property type="match status" value="1"/>
</dbReference>
<feature type="region of interest" description="Disordered" evidence="11">
    <location>
        <begin position="1329"/>
        <end position="1353"/>
    </location>
</feature>
<dbReference type="SMART" id="SM00249">
    <property type="entry name" value="PHD"/>
    <property type="match status" value="1"/>
</dbReference>
<dbReference type="InterPro" id="IPR036427">
    <property type="entry name" value="Bromodomain-like_sf"/>
</dbReference>
<evidence type="ECO:0000259" key="14">
    <source>
        <dbReference type="PROSITE" id="PS50089"/>
    </source>
</evidence>
<reference evidence="16 17" key="1">
    <citation type="journal article" date="2024" name="BMC Genomics">
        <title>Genome assembly of redclaw crayfish (Cherax quadricarinatus) provides insights into its immune adaptation and hypoxia tolerance.</title>
        <authorList>
            <person name="Liu Z."/>
            <person name="Zheng J."/>
            <person name="Li H."/>
            <person name="Fang K."/>
            <person name="Wang S."/>
            <person name="He J."/>
            <person name="Zhou D."/>
            <person name="Weng S."/>
            <person name="Chi M."/>
            <person name="Gu Z."/>
            <person name="He J."/>
            <person name="Li F."/>
            <person name="Wang M."/>
        </authorList>
    </citation>
    <scope>NUCLEOTIDE SEQUENCE [LARGE SCALE GENOMIC DNA]</scope>
    <source>
        <strain evidence="16">ZL_2023a</strain>
    </source>
</reference>
<dbReference type="Gene3D" id="1.20.920.10">
    <property type="entry name" value="Bromodomain-like"/>
    <property type="match status" value="1"/>
</dbReference>
<evidence type="ECO:0008006" key="18">
    <source>
        <dbReference type="Google" id="ProtNLM"/>
    </source>
</evidence>
<evidence type="ECO:0000256" key="6">
    <source>
        <dbReference type="ARBA" id="ARBA00023054"/>
    </source>
</evidence>
<dbReference type="CDD" id="cd05502">
    <property type="entry name" value="Bromo_tif1_like"/>
    <property type="match status" value="1"/>
</dbReference>
<dbReference type="PROSITE" id="PS01359">
    <property type="entry name" value="ZF_PHD_1"/>
    <property type="match status" value="1"/>
</dbReference>
<dbReference type="InterPro" id="IPR019787">
    <property type="entry name" value="Znf_PHD-finger"/>
</dbReference>
<feature type="region of interest" description="Disordered" evidence="11">
    <location>
        <begin position="744"/>
        <end position="781"/>
    </location>
</feature>
<dbReference type="InterPro" id="IPR001487">
    <property type="entry name" value="Bromodomain"/>
</dbReference>
<evidence type="ECO:0000313" key="17">
    <source>
        <dbReference type="Proteomes" id="UP001445076"/>
    </source>
</evidence>
<protein>
    <recommendedName>
        <fullName evidence="18">E3 ubiquitin-protein ligase TRIM33</fullName>
    </recommendedName>
</protein>
<dbReference type="SUPFAM" id="SSF57903">
    <property type="entry name" value="FYVE/PHD zinc finger"/>
    <property type="match status" value="1"/>
</dbReference>
<feature type="region of interest" description="Disordered" evidence="11">
    <location>
        <begin position="937"/>
        <end position="974"/>
    </location>
</feature>
<evidence type="ECO:0000256" key="1">
    <source>
        <dbReference type="ARBA" id="ARBA00004123"/>
    </source>
</evidence>
<dbReference type="GO" id="GO:0008270">
    <property type="term" value="F:zinc ion binding"/>
    <property type="evidence" value="ECO:0007669"/>
    <property type="project" value="UniProtKB-KW"/>
</dbReference>
<dbReference type="SMART" id="SM00184">
    <property type="entry name" value="RING"/>
    <property type="match status" value="2"/>
</dbReference>
<feature type="compositionally biased region" description="Polar residues" evidence="11">
    <location>
        <begin position="767"/>
        <end position="781"/>
    </location>
</feature>
<dbReference type="EMBL" id="JARKIK010000016">
    <property type="protein sequence ID" value="KAK8746823.1"/>
    <property type="molecule type" value="Genomic_DNA"/>
</dbReference>
<dbReference type="Pfam" id="PF00643">
    <property type="entry name" value="zf-B_box"/>
    <property type="match status" value="1"/>
</dbReference>
<evidence type="ECO:0000259" key="15">
    <source>
        <dbReference type="PROSITE" id="PS50119"/>
    </source>
</evidence>
<feature type="domain" description="B box-type" evidence="15">
    <location>
        <begin position="308"/>
        <end position="350"/>
    </location>
</feature>
<feature type="compositionally biased region" description="Basic and acidic residues" evidence="11">
    <location>
        <begin position="39"/>
        <end position="53"/>
    </location>
</feature>
<dbReference type="GO" id="GO:0005634">
    <property type="term" value="C:nucleus"/>
    <property type="evidence" value="ECO:0007669"/>
    <property type="project" value="UniProtKB-SubCell"/>
</dbReference>
<feature type="compositionally biased region" description="Low complexity" evidence="11">
    <location>
        <begin position="702"/>
        <end position="711"/>
    </location>
</feature>
<dbReference type="SMART" id="SM00502">
    <property type="entry name" value="BBC"/>
    <property type="match status" value="1"/>
</dbReference>
<feature type="compositionally biased region" description="Low complexity" evidence="11">
    <location>
        <begin position="836"/>
        <end position="862"/>
    </location>
</feature>
<dbReference type="InterPro" id="IPR013083">
    <property type="entry name" value="Znf_RING/FYVE/PHD"/>
</dbReference>
<feature type="compositionally biased region" description="Polar residues" evidence="11">
    <location>
        <begin position="1053"/>
        <end position="1070"/>
    </location>
</feature>
<dbReference type="InterPro" id="IPR000315">
    <property type="entry name" value="Znf_B-box"/>
</dbReference>
<feature type="compositionally biased region" description="Basic residues" evidence="11">
    <location>
        <begin position="640"/>
        <end position="656"/>
    </location>
</feature>
<keyword evidence="6" id="KW-0175">Coiled coil</keyword>
<evidence type="ECO:0000256" key="3">
    <source>
        <dbReference type="ARBA" id="ARBA00022737"/>
    </source>
</evidence>
<feature type="region of interest" description="Disordered" evidence="11">
    <location>
        <begin position="596"/>
        <end position="724"/>
    </location>
</feature>
<dbReference type="CDD" id="cd15541">
    <property type="entry name" value="PHD_TIF1_like"/>
    <property type="match status" value="1"/>
</dbReference>
<dbReference type="PROSITE" id="PS50089">
    <property type="entry name" value="ZF_RING_2"/>
    <property type="match status" value="1"/>
</dbReference>
<dbReference type="CDD" id="cd19805">
    <property type="entry name" value="Bbox1_TIF1"/>
    <property type="match status" value="1"/>
</dbReference>
<feature type="compositionally biased region" description="Low complexity" evidence="11">
    <location>
        <begin position="945"/>
        <end position="962"/>
    </location>
</feature>
<dbReference type="SMART" id="SM00297">
    <property type="entry name" value="BROMO"/>
    <property type="match status" value="1"/>
</dbReference>
<feature type="compositionally biased region" description="Basic and acidic residues" evidence="11">
    <location>
        <begin position="1071"/>
        <end position="1092"/>
    </location>
</feature>
<feature type="compositionally biased region" description="Low complexity" evidence="11">
    <location>
        <begin position="606"/>
        <end position="617"/>
    </location>
</feature>
<organism evidence="16 17">
    <name type="scientific">Cherax quadricarinatus</name>
    <name type="common">Australian red claw crayfish</name>
    <dbReference type="NCBI Taxonomy" id="27406"/>
    <lineage>
        <taxon>Eukaryota</taxon>
        <taxon>Metazoa</taxon>
        <taxon>Ecdysozoa</taxon>
        <taxon>Arthropoda</taxon>
        <taxon>Crustacea</taxon>
        <taxon>Multicrustacea</taxon>
        <taxon>Malacostraca</taxon>
        <taxon>Eumalacostraca</taxon>
        <taxon>Eucarida</taxon>
        <taxon>Decapoda</taxon>
        <taxon>Pleocyemata</taxon>
        <taxon>Astacidea</taxon>
        <taxon>Parastacoidea</taxon>
        <taxon>Parastacidae</taxon>
        <taxon>Cherax</taxon>
    </lineage>
</organism>
<dbReference type="PRINTS" id="PR00503">
    <property type="entry name" value="BROMODOMAIN"/>
</dbReference>
<feature type="compositionally biased region" description="Low complexity" evidence="11">
    <location>
        <begin position="744"/>
        <end position="758"/>
    </location>
</feature>
<evidence type="ECO:0000259" key="12">
    <source>
        <dbReference type="PROSITE" id="PS50014"/>
    </source>
</evidence>
<feature type="compositionally biased region" description="Polar residues" evidence="11">
    <location>
        <begin position="808"/>
        <end position="834"/>
    </location>
</feature>
<comment type="caution">
    <text evidence="16">The sequence shown here is derived from an EMBL/GenBank/DDBJ whole genome shotgun (WGS) entry which is preliminary data.</text>
</comment>
<evidence type="ECO:0000256" key="2">
    <source>
        <dbReference type="ARBA" id="ARBA00022723"/>
    </source>
</evidence>
<dbReference type="PROSITE" id="PS50014">
    <property type="entry name" value="BROMODOMAIN_2"/>
    <property type="match status" value="1"/>
</dbReference>
<feature type="compositionally biased region" description="Polar residues" evidence="11">
    <location>
        <begin position="905"/>
        <end position="919"/>
    </location>
</feature>
<dbReference type="Gene3D" id="3.30.40.10">
    <property type="entry name" value="Zinc/RING finger domain, C3HC4 (zinc finger)"/>
    <property type="match status" value="2"/>
</dbReference>
<feature type="compositionally biased region" description="Acidic residues" evidence="11">
    <location>
        <begin position="91"/>
        <end position="107"/>
    </location>
</feature>
<dbReference type="SMART" id="SM00336">
    <property type="entry name" value="BBOX"/>
    <property type="match status" value="2"/>
</dbReference>
<evidence type="ECO:0000256" key="9">
    <source>
        <dbReference type="PROSITE-ProRule" id="PRU00024"/>
    </source>
</evidence>
<keyword evidence="17" id="KW-1185">Reference proteome</keyword>
<keyword evidence="2" id="KW-0479">Metal-binding</keyword>
<gene>
    <name evidence="16" type="ORF">OTU49_016838</name>
</gene>
<dbReference type="Gene3D" id="3.30.160.60">
    <property type="entry name" value="Classic Zinc Finger"/>
    <property type="match status" value="1"/>
</dbReference>
<keyword evidence="8" id="KW-0539">Nucleus</keyword>
<evidence type="ECO:0000256" key="4">
    <source>
        <dbReference type="ARBA" id="ARBA00022771"/>
    </source>
</evidence>
<evidence type="ECO:0000259" key="13">
    <source>
        <dbReference type="PROSITE" id="PS50016"/>
    </source>
</evidence>
<dbReference type="InterPro" id="IPR001841">
    <property type="entry name" value="Znf_RING"/>
</dbReference>
<dbReference type="PANTHER" id="PTHR45915:SF6">
    <property type="entry name" value="E3 UBIQUITIN-PROTEIN LIGASE TRIM33"/>
    <property type="match status" value="1"/>
</dbReference>
<feature type="region of interest" description="Disordered" evidence="11">
    <location>
        <begin position="28"/>
        <end position="215"/>
    </location>
</feature>
<keyword evidence="5" id="KW-0862">Zinc</keyword>
<dbReference type="SUPFAM" id="SSF57850">
    <property type="entry name" value="RING/U-box"/>
    <property type="match status" value="1"/>
</dbReference>
<accession>A0AAW0Y465</accession>
<dbReference type="CDD" id="cd19775">
    <property type="entry name" value="Bbox2_TIF1_C-VI"/>
    <property type="match status" value="1"/>
</dbReference>
<evidence type="ECO:0000256" key="10">
    <source>
        <dbReference type="PROSITE-ProRule" id="PRU00035"/>
    </source>
</evidence>
<dbReference type="Pfam" id="PF00439">
    <property type="entry name" value="Bromodomain"/>
    <property type="match status" value="1"/>
</dbReference>